<reference evidence="1" key="1">
    <citation type="submission" date="2019-10" db="EMBL/GenBank/DDBJ databases">
        <title>Lactobacillus agilis SY212 Whole Genome Sequencing Project.</title>
        <authorList>
            <person name="Suzuki S."/>
            <person name="Endo A."/>
            <person name="Maeno S."/>
            <person name="Shiwa Y."/>
            <person name="Matsutani M."/>
            <person name="Kajikawa A."/>
        </authorList>
    </citation>
    <scope>NUCLEOTIDE SEQUENCE</scope>
    <source>
        <strain evidence="1">SY212</strain>
    </source>
</reference>
<name>A0A6F9XJI6_9LACO</name>
<proteinExistence type="predicted"/>
<dbReference type="AlphaFoldDB" id="A0A6F9XJI6"/>
<evidence type="ECO:0000313" key="1">
    <source>
        <dbReference type="EMBL" id="GET05424.1"/>
    </source>
</evidence>
<protein>
    <submittedName>
        <fullName evidence="1">Uncharacterized protein</fullName>
    </submittedName>
</protein>
<sequence>MINFTISTMTYNFRDGQVDSIPVTINGDAEGDYASFACTIHQSDLEGDMTLNKLYPDLAKEIAKKRLIKRILGDDATPKTEEKVTREA</sequence>
<gene>
    <name evidence="1" type="ORF">SY212_04540</name>
</gene>
<organism evidence="1">
    <name type="scientific">Ligilactobacillus agilis</name>
    <dbReference type="NCBI Taxonomy" id="1601"/>
    <lineage>
        <taxon>Bacteria</taxon>
        <taxon>Bacillati</taxon>
        <taxon>Bacillota</taxon>
        <taxon>Bacilli</taxon>
        <taxon>Lactobacillales</taxon>
        <taxon>Lactobacillaceae</taxon>
        <taxon>Ligilactobacillus</taxon>
    </lineage>
</organism>
<dbReference type="RefSeq" id="WP_172584263.1">
    <property type="nucleotide sequence ID" value="NZ_BLAM01000054.1"/>
</dbReference>
<accession>A0A6F9XJI6</accession>
<comment type="caution">
    <text evidence="1">The sequence shown here is derived from an EMBL/GenBank/DDBJ whole genome shotgun (WGS) entry which is preliminary data.</text>
</comment>
<dbReference type="Proteomes" id="UP000494265">
    <property type="component" value="Unassembled WGS sequence"/>
</dbReference>
<dbReference type="EMBL" id="BLAM01000054">
    <property type="protein sequence ID" value="GET05424.1"/>
    <property type="molecule type" value="Genomic_DNA"/>
</dbReference>